<feature type="region of interest" description="Disordered" evidence="1">
    <location>
        <begin position="408"/>
        <end position="457"/>
    </location>
</feature>
<evidence type="ECO:0000313" key="2">
    <source>
        <dbReference type="EMBL" id="GBF92456.1"/>
    </source>
</evidence>
<sequence length="457" mass="48569">MAHSHGLSDGKGLRKERPRGAHRRAAGLPLRRLHPRAGHEPGAWGGGAGTGHALDDRARRGHLPSSDRICGGRVRKLPRRRRRVPAAGGRLPRAVAAAVQQPHLQPLPDRLGPKPAVPPAGRGGRGGRWQPLFGLVAGGARARTDRHAAHPLAGVCAAAPHHNGHARGAAAGGGAAETARPPHPGRVHHAGNSGGRAVALGVWRPRGRPPRRRRHAGAGHAARQRRAGLARGLPPGQLGCLGHAALVLSADFHEPRAAGQRSHPGLHSLGLLRPIHPPPAVAGAVWGAAPAVLGPSLPVCIKDGPRGRAVRRLLITHARRRRAPKARRSVAGLQRLHQRRDDSVRERAGRRLLRQRLLKAQRGLLRRRGLRRRVPRGLGRRRHGVVEASRLVVGGGFWAGGRPPKAHARAAAAGAAETLPGAPDSPRPRVVPRAPDPAAASFLRCISRPRRPRNLRQ</sequence>
<dbReference type="EMBL" id="BDRX01000032">
    <property type="protein sequence ID" value="GBF92456.1"/>
    <property type="molecule type" value="Genomic_DNA"/>
</dbReference>
<proteinExistence type="predicted"/>
<comment type="caution">
    <text evidence="2">The sequence shown here is derived from an EMBL/GenBank/DDBJ whole genome shotgun (WGS) entry which is preliminary data.</text>
</comment>
<dbReference type="InParanoid" id="A0A2V0NXV9"/>
<feature type="compositionally biased region" description="Basic residues" evidence="1">
    <location>
        <begin position="20"/>
        <end position="36"/>
    </location>
</feature>
<feature type="compositionally biased region" description="Low complexity" evidence="1">
    <location>
        <begin position="431"/>
        <end position="441"/>
    </location>
</feature>
<protein>
    <submittedName>
        <fullName evidence="2">Uncharacterized protein</fullName>
    </submittedName>
</protein>
<feature type="region of interest" description="Disordered" evidence="1">
    <location>
        <begin position="105"/>
        <end position="128"/>
    </location>
</feature>
<dbReference type="AlphaFoldDB" id="A0A2V0NXV9"/>
<feature type="compositionally biased region" description="Basic residues" evidence="1">
    <location>
        <begin position="447"/>
        <end position="457"/>
    </location>
</feature>
<name>A0A2V0NXV9_9CHLO</name>
<reference evidence="2 3" key="1">
    <citation type="journal article" date="2018" name="Sci. Rep.">
        <title>Raphidocelis subcapitata (=Pseudokirchneriella subcapitata) provides an insight into genome evolution and environmental adaptations in the Sphaeropleales.</title>
        <authorList>
            <person name="Suzuki S."/>
            <person name="Yamaguchi H."/>
            <person name="Nakajima N."/>
            <person name="Kawachi M."/>
        </authorList>
    </citation>
    <scope>NUCLEOTIDE SEQUENCE [LARGE SCALE GENOMIC DNA]</scope>
    <source>
        <strain evidence="2 3">NIES-35</strain>
    </source>
</reference>
<accession>A0A2V0NXV9</accession>
<dbReference type="Proteomes" id="UP000247498">
    <property type="component" value="Unassembled WGS sequence"/>
</dbReference>
<feature type="region of interest" description="Disordered" evidence="1">
    <location>
        <begin position="165"/>
        <end position="193"/>
    </location>
</feature>
<feature type="region of interest" description="Disordered" evidence="1">
    <location>
        <begin position="1"/>
        <end position="69"/>
    </location>
</feature>
<gene>
    <name evidence="2" type="ORF">Rsub_04560</name>
</gene>
<organism evidence="2 3">
    <name type="scientific">Raphidocelis subcapitata</name>
    <dbReference type="NCBI Taxonomy" id="307507"/>
    <lineage>
        <taxon>Eukaryota</taxon>
        <taxon>Viridiplantae</taxon>
        <taxon>Chlorophyta</taxon>
        <taxon>core chlorophytes</taxon>
        <taxon>Chlorophyceae</taxon>
        <taxon>CS clade</taxon>
        <taxon>Sphaeropleales</taxon>
        <taxon>Selenastraceae</taxon>
        <taxon>Raphidocelis</taxon>
    </lineage>
</organism>
<evidence type="ECO:0000256" key="1">
    <source>
        <dbReference type="SAM" id="MobiDB-lite"/>
    </source>
</evidence>
<feature type="compositionally biased region" description="Basic and acidic residues" evidence="1">
    <location>
        <begin position="1"/>
        <end position="19"/>
    </location>
</feature>
<feature type="compositionally biased region" description="Low complexity" evidence="1">
    <location>
        <begin position="409"/>
        <end position="424"/>
    </location>
</feature>
<evidence type="ECO:0000313" key="3">
    <source>
        <dbReference type="Proteomes" id="UP000247498"/>
    </source>
</evidence>
<keyword evidence="3" id="KW-1185">Reference proteome</keyword>